<evidence type="ECO:0000313" key="1">
    <source>
        <dbReference type="EMBL" id="QFY44993.1"/>
    </source>
</evidence>
<organism evidence="1 2">
    <name type="scientific">Candidatus Methylospira mobilis</name>
    <dbReference type="NCBI Taxonomy" id="1808979"/>
    <lineage>
        <taxon>Bacteria</taxon>
        <taxon>Pseudomonadati</taxon>
        <taxon>Pseudomonadota</taxon>
        <taxon>Gammaproteobacteria</taxon>
        <taxon>Methylococcales</taxon>
        <taxon>Methylococcaceae</taxon>
        <taxon>Candidatus Methylospira</taxon>
    </lineage>
</organism>
<accession>A0A5Q0BMD1</accession>
<reference evidence="1 2" key="1">
    <citation type="submission" date="2019-09" db="EMBL/GenBank/DDBJ databases">
        <title>Ecophysiology of the spiral-shaped methanotroph Methylospira mobilis as revealed by the complete genome sequence.</title>
        <authorList>
            <person name="Oshkin I.Y."/>
            <person name="Dedysh S.N."/>
            <person name="Miroshnikov K."/>
            <person name="Danilova O.V."/>
            <person name="Hakobyan A."/>
            <person name="Liesack W."/>
        </authorList>
    </citation>
    <scope>NUCLEOTIDE SEQUENCE [LARGE SCALE GENOMIC DNA]</scope>
    <source>
        <strain evidence="1 2">Shm1</strain>
    </source>
</reference>
<protein>
    <submittedName>
        <fullName evidence="1">Phosphate/phosphite/phosphonate ABC transporter substrate-binding protein</fullName>
    </submittedName>
</protein>
<dbReference type="KEGG" id="mmob:F6R98_07425"/>
<keyword evidence="2" id="KW-1185">Reference proteome</keyword>
<dbReference type="InParanoid" id="A0A5Q0BMD1"/>
<dbReference type="NCBIfam" id="NF045601">
    <property type="entry name" value="BstB"/>
    <property type="match status" value="1"/>
</dbReference>
<dbReference type="EMBL" id="CP044205">
    <property type="protein sequence ID" value="QFY44993.1"/>
    <property type="molecule type" value="Genomic_DNA"/>
</dbReference>
<dbReference type="Pfam" id="PF12974">
    <property type="entry name" value="Phosphonate-bd"/>
    <property type="match status" value="1"/>
</dbReference>
<dbReference type="OrthoDB" id="5562708at2"/>
<proteinExistence type="predicted"/>
<gene>
    <name evidence="1" type="ORF">F6R98_07425</name>
</gene>
<dbReference type="AlphaFoldDB" id="A0A5Q0BMD1"/>
<dbReference type="Proteomes" id="UP000325755">
    <property type="component" value="Chromosome"/>
</dbReference>
<name>A0A5Q0BMD1_9GAMM</name>
<evidence type="ECO:0000313" key="2">
    <source>
        <dbReference type="Proteomes" id="UP000325755"/>
    </source>
</evidence>
<sequence>MLRVIERLGQWPAQQFTSLFSSSLSECKQLFDDKRPGFSILSLGLYLERREKYDLIPLVRPRINGESSERYRVMAQPGKFDGIDALKGKSLGGTPLDDADFVSRIVFEGRYPVLSFFEPKPTRMALKSIRAVAKGELDAVLLNQQQYDALPALKLNSPLAVIYESDAIPLIGVVADKTRTQPQERERFAKAMNSLCADAEGARLCALFGVDAFVGVEPSIYSEVIKRWNPNNKAAGQ</sequence>